<feature type="region of interest" description="Disordered" evidence="1">
    <location>
        <begin position="17"/>
        <end position="235"/>
    </location>
</feature>
<organism evidence="2 4">
    <name type="scientific">Albula glossodonta</name>
    <name type="common">roundjaw bonefish</name>
    <dbReference type="NCBI Taxonomy" id="121402"/>
    <lineage>
        <taxon>Eukaryota</taxon>
        <taxon>Metazoa</taxon>
        <taxon>Chordata</taxon>
        <taxon>Craniata</taxon>
        <taxon>Vertebrata</taxon>
        <taxon>Euteleostomi</taxon>
        <taxon>Actinopterygii</taxon>
        <taxon>Neopterygii</taxon>
        <taxon>Teleostei</taxon>
        <taxon>Albuliformes</taxon>
        <taxon>Albulidae</taxon>
        <taxon>Albula</taxon>
    </lineage>
</organism>
<feature type="compositionally biased region" description="Low complexity" evidence="1">
    <location>
        <begin position="26"/>
        <end position="43"/>
    </location>
</feature>
<protein>
    <submittedName>
        <fullName evidence="2">Uncharacterized protein</fullName>
    </submittedName>
</protein>
<evidence type="ECO:0000313" key="3">
    <source>
        <dbReference type="EMBL" id="KAG9330244.1"/>
    </source>
</evidence>
<dbReference type="Proteomes" id="UP000824540">
    <property type="component" value="Unassembled WGS sequence"/>
</dbReference>
<dbReference type="EMBL" id="JAFBMS010000682">
    <property type="protein sequence ID" value="KAG9330244.1"/>
    <property type="molecule type" value="Genomic_DNA"/>
</dbReference>
<dbReference type="OrthoDB" id="43122at2759"/>
<dbReference type="EMBL" id="JAFBMS010001829">
    <property type="protein sequence ID" value="KAG9328782.1"/>
    <property type="molecule type" value="Genomic_DNA"/>
</dbReference>
<feature type="compositionally biased region" description="Basic and acidic residues" evidence="1">
    <location>
        <begin position="130"/>
        <end position="157"/>
    </location>
</feature>
<reference evidence="2" key="1">
    <citation type="thesis" date="2021" institute="BYU ScholarsArchive" country="Provo, UT, USA">
        <title>Applications of and Algorithms for Genome Assembly and Genomic Analyses with an Emphasis on Marine Teleosts.</title>
        <authorList>
            <person name="Pickett B.D."/>
        </authorList>
    </citation>
    <scope>NUCLEOTIDE SEQUENCE</scope>
    <source>
        <strain evidence="2">HI-2016</strain>
    </source>
</reference>
<feature type="compositionally biased region" description="Low complexity" evidence="1">
    <location>
        <begin position="205"/>
        <end position="229"/>
    </location>
</feature>
<dbReference type="AlphaFoldDB" id="A0A8T2MTS2"/>
<comment type="caution">
    <text evidence="2">The sequence shown here is derived from an EMBL/GenBank/DDBJ whole genome shotgun (WGS) entry which is preliminary data.</text>
</comment>
<feature type="compositionally biased region" description="Polar residues" evidence="1">
    <location>
        <begin position="49"/>
        <end position="72"/>
    </location>
</feature>
<sequence>MAGLSSSKANYQVSINSIKNPERKLVPSVSMSSVPSLPTSTSTGEARISSHSPIQTDPENYVSQHALQQQARVSPGPTLYKSVPNWVEDDAPPRPPLPQLYSPDELPPAVPPLPKEASVIRHTSVRGLKRQSDERKRDRETGHSLNGDYKERPKSALERLYSGDPPAQRGRMSAEEQLERMKRHQKALVRERKRTLSQGERHSTSSRASSYSLPASGSASGSASRPLSTDLGSVR</sequence>
<name>A0A8T2MTS2_9TELE</name>
<proteinExistence type="predicted"/>
<evidence type="ECO:0000313" key="2">
    <source>
        <dbReference type="EMBL" id="KAG9328782.1"/>
    </source>
</evidence>
<dbReference type="PANTHER" id="PTHR12752:SF4">
    <property type="entry name" value="PLECKSTRIN HOMOLOGY DOMAIN-CONTAINING FAMILY A MEMBER 7"/>
    <property type="match status" value="1"/>
</dbReference>
<accession>A0A8T2MTS2</accession>
<feature type="compositionally biased region" description="Pro residues" evidence="1">
    <location>
        <begin position="105"/>
        <end position="114"/>
    </location>
</feature>
<keyword evidence="4" id="KW-1185">Reference proteome</keyword>
<dbReference type="PANTHER" id="PTHR12752">
    <property type="entry name" value="PHOSPHOINOSITOL 3-PHOSPHATE-BINDING PROTEIN"/>
    <property type="match status" value="1"/>
</dbReference>
<gene>
    <name evidence="2" type="ORF">JZ751_010662</name>
    <name evidence="3" type="ORF">JZ751_026006</name>
</gene>
<evidence type="ECO:0000256" key="1">
    <source>
        <dbReference type="SAM" id="MobiDB-lite"/>
    </source>
</evidence>
<feature type="compositionally biased region" description="Basic residues" evidence="1">
    <location>
        <begin position="181"/>
        <end position="195"/>
    </location>
</feature>
<evidence type="ECO:0000313" key="4">
    <source>
        <dbReference type="Proteomes" id="UP000824540"/>
    </source>
</evidence>